<evidence type="ECO:0000313" key="1">
    <source>
        <dbReference type="EMBL" id="CAL8132306.1"/>
    </source>
</evidence>
<dbReference type="Proteomes" id="UP001642540">
    <property type="component" value="Unassembled WGS sequence"/>
</dbReference>
<name>A0ABP1RPB8_9HEXA</name>
<proteinExistence type="predicted"/>
<evidence type="ECO:0000313" key="2">
    <source>
        <dbReference type="Proteomes" id="UP001642540"/>
    </source>
</evidence>
<gene>
    <name evidence="1" type="ORF">ODALV1_LOCUS24570</name>
</gene>
<accession>A0ABP1RPB8</accession>
<reference evidence="1 2" key="1">
    <citation type="submission" date="2024-08" db="EMBL/GenBank/DDBJ databases">
        <authorList>
            <person name="Cucini C."/>
            <person name="Frati F."/>
        </authorList>
    </citation>
    <scope>NUCLEOTIDE SEQUENCE [LARGE SCALE GENOMIC DNA]</scope>
</reference>
<dbReference type="EMBL" id="CAXLJM020000092">
    <property type="protein sequence ID" value="CAL8132306.1"/>
    <property type="molecule type" value="Genomic_DNA"/>
</dbReference>
<keyword evidence="2" id="KW-1185">Reference proteome</keyword>
<sequence length="198" mass="23576">MSDHVDETVSVTKEDLVAKILAKVQIIMEQVDLDSPRLDFLFDEIDKVDYPLHVFNCLKKLWINVEHEPIFSYDIDDRFEFIELEFSYRYNQQKRDSFYQRAQEFLEIQNRILNDLPNYLTLDGLELEAMNLLLSKLENDQREYLECEFGKSLEKWEEEKLFEKSVELAHRMESVMAVVTQKLRDIALSHPQSQSTES</sequence>
<comment type="caution">
    <text evidence="1">The sequence shown here is derived from an EMBL/GenBank/DDBJ whole genome shotgun (WGS) entry which is preliminary data.</text>
</comment>
<organism evidence="1 2">
    <name type="scientific">Orchesella dallaii</name>
    <dbReference type="NCBI Taxonomy" id="48710"/>
    <lineage>
        <taxon>Eukaryota</taxon>
        <taxon>Metazoa</taxon>
        <taxon>Ecdysozoa</taxon>
        <taxon>Arthropoda</taxon>
        <taxon>Hexapoda</taxon>
        <taxon>Collembola</taxon>
        <taxon>Entomobryomorpha</taxon>
        <taxon>Entomobryoidea</taxon>
        <taxon>Orchesellidae</taxon>
        <taxon>Orchesellinae</taxon>
        <taxon>Orchesella</taxon>
    </lineage>
</organism>
<protein>
    <submittedName>
        <fullName evidence="1">Uncharacterized protein</fullName>
    </submittedName>
</protein>